<evidence type="ECO:0000313" key="3">
    <source>
        <dbReference type="Proteomes" id="UP001162135"/>
    </source>
</evidence>
<accession>A0ABT6I0W5</accession>
<evidence type="ECO:0000313" key="2">
    <source>
        <dbReference type="EMBL" id="MDH4571307.1"/>
    </source>
</evidence>
<comment type="caution">
    <text evidence="2">The sequence shown here is derived from an EMBL/GenBank/DDBJ whole genome shotgun (WGS) entry which is preliminary data.</text>
</comment>
<dbReference type="Pfam" id="PF14534">
    <property type="entry name" value="DUF4440"/>
    <property type="match status" value="1"/>
</dbReference>
<reference evidence="2" key="2">
    <citation type="submission" date="2017-11" db="EMBL/GenBank/DDBJ databases">
        <authorList>
            <person name="Das S.K."/>
        </authorList>
    </citation>
    <scope>NUCLEOTIDE SEQUENCE</scope>
    <source>
        <strain evidence="2">S4-41</strain>
    </source>
</reference>
<dbReference type="Proteomes" id="UP001162135">
    <property type="component" value="Unassembled WGS sequence"/>
</dbReference>
<dbReference type="EMBL" id="PGFS01000001">
    <property type="protein sequence ID" value="MDH4571307.1"/>
    <property type="molecule type" value="Genomic_DNA"/>
</dbReference>
<reference evidence="2" key="1">
    <citation type="journal article" date="2015" name="Antonie Van Leeuwenhoek">
        <title>Comparative 16S rRNA signatures and multilocus sequence analysis for the genus Salinicola and description of Salinicola acroporae sp. nov., isolated from coral Acropora digitifera.</title>
        <authorList>
            <person name="Lepcha R.T."/>
            <person name="Poddar A."/>
            <person name="Schumann P."/>
            <person name="Das S.K."/>
        </authorList>
    </citation>
    <scope>NUCLEOTIDE SEQUENCE</scope>
    <source>
        <strain evidence="2">S4-41</strain>
    </source>
</reference>
<feature type="domain" description="DUF4440" evidence="1">
    <location>
        <begin position="14"/>
        <end position="120"/>
    </location>
</feature>
<dbReference type="Gene3D" id="3.10.450.50">
    <property type="match status" value="1"/>
</dbReference>
<dbReference type="InterPro" id="IPR027843">
    <property type="entry name" value="DUF4440"/>
</dbReference>
<sequence>MKGWSEDSTLLTVLAARERGLHQPMVRRSPKAICQYLHPDFYEVGRSGQHYTRDDVLKSAYEDQAGLDIRIHAEGDYCRRLSAGSALLFYRSANLRADGSCERWARRCSLWWLTPHGWQLRFHQGAPIGSLS</sequence>
<name>A0ABT6I0W5_9GAMM</name>
<evidence type="ECO:0000259" key="1">
    <source>
        <dbReference type="Pfam" id="PF14534"/>
    </source>
</evidence>
<keyword evidence="3" id="KW-1185">Reference proteome</keyword>
<organism evidence="2 3">
    <name type="scientific">Salinicola acroporae</name>
    <dbReference type="NCBI Taxonomy" id="1541440"/>
    <lineage>
        <taxon>Bacteria</taxon>
        <taxon>Pseudomonadati</taxon>
        <taxon>Pseudomonadota</taxon>
        <taxon>Gammaproteobacteria</taxon>
        <taxon>Oceanospirillales</taxon>
        <taxon>Halomonadaceae</taxon>
        <taxon>Salinicola</taxon>
    </lineage>
</organism>
<protein>
    <submittedName>
        <fullName evidence="2">DUF4440 domain-containing protein</fullName>
    </submittedName>
</protein>
<dbReference type="InterPro" id="IPR032710">
    <property type="entry name" value="NTF2-like_dom_sf"/>
</dbReference>
<dbReference type="SUPFAM" id="SSF54427">
    <property type="entry name" value="NTF2-like"/>
    <property type="match status" value="1"/>
</dbReference>
<dbReference type="RefSeq" id="WP_110715186.1">
    <property type="nucleotide sequence ID" value="NZ_PGFS01000001.1"/>
</dbReference>
<proteinExistence type="predicted"/>
<gene>
    <name evidence="2" type="ORF">CUR86_01775</name>
</gene>